<reference evidence="1 2" key="1">
    <citation type="submission" date="2018-09" db="EMBL/GenBank/DDBJ databases">
        <title>A high-quality reference genome of wild soybean provides a powerful tool to mine soybean genomes.</title>
        <authorList>
            <person name="Xie M."/>
            <person name="Chung C.Y.L."/>
            <person name="Li M.-W."/>
            <person name="Wong F.-L."/>
            <person name="Chan T.-F."/>
            <person name="Lam H.-M."/>
        </authorList>
    </citation>
    <scope>NUCLEOTIDE SEQUENCE [LARGE SCALE GENOMIC DNA]</scope>
    <source>
        <strain evidence="2">cv. W05</strain>
        <tissue evidence="1">Hypocotyl of etiolated seedlings</tissue>
    </source>
</reference>
<dbReference type="InterPro" id="IPR018790">
    <property type="entry name" value="DUF2358"/>
</dbReference>
<sequence length="351" mass="40206">MALTATTSINISHHSTLIFPPKQHKQHLRIHRFRCSGTNPNKESESQNNAILKLAWYSSELLGIAASVFRSPSNEEVPPQRLLQTIDRAAVVDTIKQDFERSYFVTGDLTLNAYEEDCEFADPAGSFKGLQRFKRNCTNFGSLLEKSNMKLMKWEDFEDKGIGHWRFNCILSFPWRPILSATGYTEYYFDARSGKVCRHVEHWNVPKKALFKQILRPSRGFGLKDYVNRHRSRSCSKDEAVKQWSSSCHTAKNTLTLADHIVSMTSDRGTNAITELQQTWCNRMMVADNNQASSPIISRQLSRYQPFLLDKILEVSWGNDLPFGPLLRACCIFSFLSQPVQVTEAQVRDDQ</sequence>
<keyword evidence="2" id="KW-1185">Reference proteome</keyword>
<comment type="caution">
    <text evidence="1">The sequence shown here is derived from an EMBL/GenBank/DDBJ whole genome shotgun (WGS) entry which is preliminary data.</text>
</comment>
<dbReference type="Proteomes" id="UP000289340">
    <property type="component" value="Chromosome 16"/>
</dbReference>
<dbReference type="PANTHER" id="PTHR34123">
    <property type="entry name" value="OS04G0578200 PROTEIN"/>
    <property type="match status" value="1"/>
</dbReference>
<proteinExistence type="predicted"/>
<dbReference type="AlphaFoldDB" id="A0A445GDR4"/>
<dbReference type="PANTHER" id="PTHR34123:SF1">
    <property type="entry name" value="OS04G0578200 PROTEIN"/>
    <property type="match status" value="1"/>
</dbReference>
<name>A0A445GDR4_GLYSO</name>
<gene>
    <name evidence="1" type="ORF">D0Y65_042553</name>
</gene>
<dbReference type="Pfam" id="PF10184">
    <property type="entry name" value="DUF2358"/>
    <property type="match status" value="1"/>
</dbReference>
<protein>
    <submittedName>
        <fullName evidence="1">Uncharacterized protein</fullName>
    </submittedName>
</protein>
<dbReference type="SUPFAM" id="SSF54427">
    <property type="entry name" value="NTF2-like"/>
    <property type="match status" value="1"/>
</dbReference>
<accession>A0A445GDR4</accession>
<organism evidence="1 2">
    <name type="scientific">Glycine soja</name>
    <name type="common">Wild soybean</name>
    <dbReference type="NCBI Taxonomy" id="3848"/>
    <lineage>
        <taxon>Eukaryota</taxon>
        <taxon>Viridiplantae</taxon>
        <taxon>Streptophyta</taxon>
        <taxon>Embryophyta</taxon>
        <taxon>Tracheophyta</taxon>
        <taxon>Spermatophyta</taxon>
        <taxon>Magnoliopsida</taxon>
        <taxon>eudicotyledons</taxon>
        <taxon>Gunneridae</taxon>
        <taxon>Pentapetalae</taxon>
        <taxon>rosids</taxon>
        <taxon>fabids</taxon>
        <taxon>Fabales</taxon>
        <taxon>Fabaceae</taxon>
        <taxon>Papilionoideae</taxon>
        <taxon>50 kb inversion clade</taxon>
        <taxon>NPAAA clade</taxon>
        <taxon>indigoferoid/millettioid clade</taxon>
        <taxon>Phaseoleae</taxon>
        <taxon>Glycine</taxon>
        <taxon>Glycine subgen. Soja</taxon>
    </lineage>
</organism>
<evidence type="ECO:0000313" key="1">
    <source>
        <dbReference type="EMBL" id="RZB59352.1"/>
    </source>
</evidence>
<evidence type="ECO:0000313" key="2">
    <source>
        <dbReference type="Proteomes" id="UP000289340"/>
    </source>
</evidence>
<dbReference type="EMBL" id="QZWG01000016">
    <property type="protein sequence ID" value="RZB59352.1"/>
    <property type="molecule type" value="Genomic_DNA"/>
</dbReference>
<dbReference type="InterPro" id="IPR032710">
    <property type="entry name" value="NTF2-like_dom_sf"/>
</dbReference>